<evidence type="ECO:0000313" key="9">
    <source>
        <dbReference type="Proteomes" id="UP000236291"/>
    </source>
</evidence>
<keyword evidence="5" id="KW-0963">Cytoplasm</keyword>
<dbReference type="GO" id="GO:0005643">
    <property type="term" value="C:nuclear pore"/>
    <property type="evidence" value="ECO:0007669"/>
    <property type="project" value="TreeGrafter"/>
</dbReference>
<evidence type="ECO:0000256" key="2">
    <source>
        <dbReference type="ARBA" id="ARBA00004496"/>
    </source>
</evidence>
<evidence type="ECO:0000256" key="1">
    <source>
        <dbReference type="ARBA" id="ARBA00004123"/>
    </source>
</evidence>
<dbReference type="GO" id="GO:0006611">
    <property type="term" value="P:protein export from nucleus"/>
    <property type="evidence" value="ECO:0007669"/>
    <property type="project" value="TreeGrafter"/>
</dbReference>
<reference evidence="8 9" key="2">
    <citation type="journal article" date="2017" name="Front. Plant Sci.">
        <title>Gene Classification and Mining of Molecular Markers Useful in Red Clover (Trifolium pratense) Breeding.</title>
        <authorList>
            <person name="Istvanek J."/>
            <person name="Dluhosova J."/>
            <person name="Dluhos P."/>
            <person name="Patkova L."/>
            <person name="Nedelnik J."/>
            <person name="Repkova J."/>
        </authorList>
    </citation>
    <scope>NUCLEOTIDE SEQUENCE [LARGE SCALE GENOMIC DNA]</scope>
    <source>
        <strain evidence="9">cv. Tatra</strain>
        <tissue evidence="8">Young leaves</tissue>
    </source>
</reference>
<comment type="similarity">
    <text evidence="3">Belongs to the exportin family.</text>
</comment>
<dbReference type="GO" id="GO:0005049">
    <property type="term" value="F:nuclear export signal receptor activity"/>
    <property type="evidence" value="ECO:0007669"/>
    <property type="project" value="InterPro"/>
</dbReference>
<dbReference type="AlphaFoldDB" id="A0A2K3MYP9"/>
<dbReference type="EMBL" id="ASHM01013906">
    <property type="protein sequence ID" value="PNX95869.1"/>
    <property type="molecule type" value="Genomic_DNA"/>
</dbReference>
<dbReference type="Proteomes" id="UP000236291">
    <property type="component" value="Unassembled WGS sequence"/>
</dbReference>
<comment type="caution">
    <text evidence="8">The sequence shown here is derived from an EMBL/GenBank/DDBJ whole genome shotgun (WGS) entry which is preliminary data.</text>
</comment>
<dbReference type="InterPro" id="IPR044189">
    <property type="entry name" value="XPO4/7-like"/>
</dbReference>
<protein>
    <submittedName>
        <fullName evidence="8">Exportin-4-like protein</fullName>
    </submittedName>
</protein>
<evidence type="ECO:0000256" key="5">
    <source>
        <dbReference type="ARBA" id="ARBA00022490"/>
    </source>
</evidence>
<evidence type="ECO:0000256" key="7">
    <source>
        <dbReference type="ARBA" id="ARBA00023242"/>
    </source>
</evidence>
<dbReference type="ExpressionAtlas" id="A0A2K3MYP9">
    <property type="expression patterns" value="baseline"/>
</dbReference>
<reference evidence="8 9" key="1">
    <citation type="journal article" date="2014" name="Am. J. Bot.">
        <title>Genome assembly and annotation for red clover (Trifolium pratense; Fabaceae).</title>
        <authorList>
            <person name="Istvanek J."/>
            <person name="Jaros M."/>
            <person name="Krenek A."/>
            <person name="Repkova J."/>
        </authorList>
    </citation>
    <scope>NUCLEOTIDE SEQUENCE [LARGE SCALE GENOMIC DNA]</scope>
    <source>
        <strain evidence="9">cv. Tatra</strain>
        <tissue evidence="8">Young leaves</tissue>
    </source>
</reference>
<gene>
    <name evidence="8" type="ORF">L195_g019066</name>
</gene>
<name>A0A2K3MYP9_TRIPR</name>
<dbReference type="GO" id="GO:0005737">
    <property type="term" value="C:cytoplasm"/>
    <property type="evidence" value="ECO:0007669"/>
    <property type="project" value="UniProtKB-SubCell"/>
</dbReference>
<dbReference type="STRING" id="57577.A0A2K3MYP9"/>
<keyword evidence="6" id="KW-0653">Protein transport</keyword>
<evidence type="ECO:0000256" key="6">
    <source>
        <dbReference type="ARBA" id="ARBA00022927"/>
    </source>
</evidence>
<keyword evidence="7" id="KW-0539">Nucleus</keyword>
<accession>A0A2K3MYP9</accession>
<comment type="subcellular location">
    <subcellularLocation>
        <location evidence="2">Cytoplasm</location>
    </subcellularLocation>
    <subcellularLocation>
        <location evidence="1">Nucleus</location>
    </subcellularLocation>
</comment>
<dbReference type="PANTHER" id="PTHR12596">
    <property type="entry name" value="EXPORTIN 4,7-RELATED"/>
    <property type="match status" value="1"/>
</dbReference>
<dbReference type="PANTHER" id="PTHR12596:SF1">
    <property type="entry name" value="EXPORTIN-4"/>
    <property type="match status" value="1"/>
</dbReference>
<evidence type="ECO:0000313" key="8">
    <source>
        <dbReference type="EMBL" id="PNX95869.1"/>
    </source>
</evidence>
<organism evidence="8 9">
    <name type="scientific">Trifolium pratense</name>
    <name type="common">Red clover</name>
    <dbReference type="NCBI Taxonomy" id="57577"/>
    <lineage>
        <taxon>Eukaryota</taxon>
        <taxon>Viridiplantae</taxon>
        <taxon>Streptophyta</taxon>
        <taxon>Embryophyta</taxon>
        <taxon>Tracheophyta</taxon>
        <taxon>Spermatophyta</taxon>
        <taxon>Magnoliopsida</taxon>
        <taxon>eudicotyledons</taxon>
        <taxon>Gunneridae</taxon>
        <taxon>Pentapetalae</taxon>
        <taxon>rosids</taxon>
        <taxon>fabids</taxon>
        <taxon>Fabales</taxon>
        <taxon>Fabaceae</taxon>
        <taxon>Papilionoideae</taxon>
        <taxon>50 kb inversion clade</taxon>
        <taxon>NPAAA clade</taxon>
        <taxon>Hologalegina</taxon>
        <taxon>IRL clade</taxon>
        <taxon>Trifolieae</taxon>
        <taxon>Trifolium</taxon>
    </lineage>
</organism>
<evidence type="ECO:0000256" key="4">
    <source>
        <dbReference type="ARBA" id="ARBA00022448"/>
    </source>
</evidence>
<keyword evidence="4" id="KW-0813">Transport</keyword>
<proteinExistence type="inferred from homology"/>
<evidence type="ECO:0000256" key="3">
    <source>
        <dbReference type="ARBA" id="ARBA00009466"/>
    </source>
</evidence>
<sequence>MHERHLLQLLSGILEWVDPPDAVSKAIENGKSDSEMIDGCRALLAIANVTTPYVFDNLLKSLRAIGTFTFLSMLMSEVIKVLITRNTEEETWSWEARDILLDTWTALLMPINTTTANALLPPDGIKAAANLFGFIVECELRMASASAFNDEGDSDYLRASVSAMDERLSSYALIARASIDVTIPLLTSVFSDRVTRLNQGRGIIDLTETMEELYSLLLIIGHVIADEGEGEMPLVPNAIQTQFVVNSVEADKHPVILLSRY</sequence>